<dbReference type="Pfam" id="PF05071">
    <property type="entry name" value="NDUFA12"/>
    <property type="match status" value="1"/>
</dbReference>
<dbReference type="EC" id="1.6.99.3" evidence="2"/>
<proteinExistence type="predicted"/>
<evidence type="ECO:0000313" key="3">
    <source>
        <dbReference type="Proteomes" id="UP000218151"/>
    </source>
</evidence>
<name>A0A2A2SIU8_9SPHN</name>
<sequence>MGNALAPVFTWWNGATLGTHLGLRGKRRVGEDDLGNVYYEGGRSVDGTPQRWVIYKGSNDASRVPPEWFSWLHKQLDDVPDRSMPQPRAWQKPMVPNMTGTPLAYRPHGALEKGGQRPASAGDYEAWTPEG</sequence>
<dbReference type="InterPro" id="IPR007763">
    <property type="entry name" value="NDUFA12"/>
</dbReference>
<evidence type="ECO:0000313" key="2">
    <source>
        <dbReference type="EMBL" id="PAX09145.1"/>
    </source>
</evidence>
<dbReference type="OrthoDB" id="9795340at2"/>
<evidence type="ECO:0000256" key="1">
    <source>
        <dbReference type="SAM" id="MobiDB-lite"/>
    </source>
</evidence>
<dbReference type="NCBIfam" id="NF006040">
    <property type="entry name" value="PRK08183.1"/>
    <property type="match status" value="1"/>
</dbReference>
<organism evidence="2 3">
    <name type="scientific">Sphingomonas lenta</name>
    <dbReference type="NCBI Taxonomy" id="1141887"/>
    <lineage>
        <taxon>Bacteria</taxon>
        <taxon>Pseudomonadati</taxon>
        <taxon>Pseudomonadota</taxon>
        <taxon>Alphaproteobacteria</taxon>
        <taxon>Sphingomonadales</taxon>
        <taxon>Sphingomonadaceae</taxon>
        <taxon>Sphingomonas</taxon>
    </lineage>
</organism>
<dbReference type="GO" id="GO:0006979">
    <property type="term" value="P:response to oxidative stress"/>
    <property type="evidence" value="ECO:0007669"/>
    <property type="project" value="TreeGrafter"/>
</dbReference>
<gene>
    <name evidence="2" type="ORF">CKY28_05005</name>
</gene>
<dbReference type="Proteomes" id="UP000218151">
    <property type="component" value="Unassembled WGS sequence"/>
</dbReference>
<protein>
    <submittedName>
        <fullName evidence="2">NADH:ubiquinone oxidoreductase subunit NDUFA12</fullName>
        <ecNumber evidence="2">1.6.99.3</ecNumber>
    </submittedName>
</protein>
<dbReference type="PANTHER" id="PTHR12910:SF2">
    <property type="entry name" value="NADH DEHYDROGENASE [UBIQUINONE] 1 ALPHA SUBCOMPLEX SUBUNIT 12"/>
    <property type="match status" value="1"/>
</dbReference>
<comment type="caution">
    <text evidence="2">The sequence shown here is derived from an EMBL/GenBank/DDBJ whole genome shotgun (WGS) entry which is preliminary data.</text>
</comment>
<reference evidence="3" key="1">
    <citation type="submission" date="2017-09" db="EMBL/GenBank/DDBJ databases">
        <authorList>
            <person name="Feng G."/>
            <person name="Zhu H."/>
        </authorList>
    </citation>
    <scope>NUCLEOTIDE SEQUENCE [LARGE SCALE GENOMIC DNA]</scope>
    <source>
        <strain evidence="3">1PNM-20</strain>
    </source>
</reference>
<dbReference type="EMBL" id="NSLI01000002">
    <property type="protein sequence ID" value="PAX09145.1"/>
    <property type="molecule type" value="Genomic_DNA"/>
</dbReference>
<dbReference type="PANTHER" id="PTHR12910">
    <property type="entry name" value="NADH-UBIQUINONE OXIDOREDUCTASE SUBUNIT B17.2"/>
    <property type="match status" value="1"/>
</dbReference>
<accession>A0A2A2SIU8</accession>
<dbReference type="GO" id="GO:0045271">
    <property type="term" value="C:respiratory chain complex I"/>
    <property type="evidence" value="ECO:0007669"/>
    <property type="project" value="InterPro"/>
</dbReference>
<dbReference type="GO" id="GO:0016491">
    <property type="term" value="F:oxidoreductase activity"/>
    <property type="evidence" value="ECO:0007669"/>
    <property type="project" value="UniProtKB-KW"/>
</dbReference>
<feature type="region of interest" description="Disordered" evidence="1">
    <location>
        <begin position="80"/>
        <end position="131"/>
    </location>
</feature>
<keyword evidence="2" id="KW-0560">Oxidoreductase</keyword>
<keyword evidence="2" id="KW-0830">Ubiquinone</keyword>
<dbReference type="AlphaFoldDB" id="A0A2A2SIU8"/>
<keyword evidence="3" id="KW-1185">Reference proteome</keyword>